<gene>
    <name evidence="2" type="ORF">N658DRAFT_482056</name>
</gene>
<organism evidence="2 3">
    <name type="scientific">Parathielavia hyrcaniae</name>
    <dbReference type="NCBI Taxonomy" id="113614"/>
    <lineage>
        <taxon>Eukaryota</taxon>
        <taxon>Fungi</taxon>
        <taxon>Dikarya</taxon>
        <taxon>Ascomycota</taxon>
        <taxon>Pezizomycotina</taxon>
        <taxon>Sordariomycetes</taxon>
        <taxon>Sordariomycetidae</taxon>
        <taxon>Sordariales</taxon>
        <taxon>Chaetomiaceae</taxon>
        <taxon>Parathielavia</taxon>
    </lineage>
</organism>
<name>A0AAN6T625_9PEZI</name>
<accession>A0AAN6T625</accession>
<evidence type="ECO:0000313" key="3">
    <source>
        <dbReference type="Proteomes" id="UP001305647"/>
    </source>
</evidence>
<protein>
    <submittedName>
        <fullName evidence="2">Uncharacterized protein</fullName>
    </submittedName>
</protein>
<evidence type="ECO:0000313" key="2">
    <source>
        <dbReference type="EMBL" id="KAK4106123.1"/>
    </source>
</evidence>
<evidence type="ECO:0000256" key="1">
    <source>
        <dbReference type="SAM" id="MobiDB-lite"/>
    </source>
</evidence>
<feature type="region of interest" description="Disordered" evidence="1">
    <location>
        <begin position="17"/>
        <end position="52"/>
    </location>
</feature>
<dbReference type="EMBL" id="MU863624">
    <property type="protein sequence ID" value="KAK4106123.1"/>
    <property type="molecule type" value="Genomic_DNA"/>
</dbReference>
<comment type="caution">
    <text evidence="2">The sequence shown here is derived from an EMBL/GenBank/DDBJ whole genome shotgun (WGS) entry which is preliminary data.</text>
</comment>
<sequence>MATLFRRLFVAPACHAGDGESVSHDNQLHAAAHGVDSGDPNRPSPMAGEARHGVDAIPWKSYGLFPTTMLGPLSQQRTMKGQRHEERRDAILSTPPVVNSLERNPSATSYSPSMD</sequence>
<feature type="compositionally biased region" description="Polar residues" evidence="1">
    <location>
        <begin position="101"/>
        <end position="115"/>
    </location>
</feature>
<feature type="region of interest" description="Disordered" evidence="1">
    <location>
        <begin position="71"/>
        <end position="115"/>
    </location>
</feature>
<dbReference type="AlphaFoldDB" id="A0AAN6T625"/>
<proteinExistence type="predicted"/>
<reference evidence="2" key="1">
    <citation type="journal article" date="2023" name="Mol. Phylogenet. Evol.">
        <title>Genome-scale phylogeny and comparative genomics of the fungal order Sordariales.</title>
        <authorList>
            <person name="Hensen N."/>
            <person name="Bonometti L."/>
            <person name="Westerberg I."/>
            <person name="Brannstrom I.O."/>
            <person name="Guillou S."/>
            <person name="Cros-Aarteil S."/>
            <person name="Calhoun S."/>
            <person name="Haridas S."/>
            <person name="Kuo A."/>
            <person name="Mondo S."/>
            <person name="Pangilinan J."/>
            <person name="Riley R."/>
            <person name="LaButti K."/>
            <person name="Andreopoulos B."/>
            <person name="Lipzen A."/>
            <person name="Chen C."/>
            <person name="Yan M."/>
            <person name="Daum C."/>
            <person name="Ng V."/>
            <person name="Clum A."/>
            <person name="Steindorff A."/>
            <person name="Ohm R.A."/>
            <person name="Martin F."/>
            <person name="Silar P."/>
            <person name="Natvig D.O."/>
            <person name="Lalanne C."/>
            <person name="Gautier V."/>
            <person name="Ament-Velasquez S.L."/>
            <person name="Kruys A."/>
            <person name="Hutchinson M.I."/>
            <person name="Powell A.J."/>
            <person name="Barry K."/>
            <person name="Miller A.N."/>
            <person name="Grigoriev I.V."/>
            <person name="Debuchy R."/>
            <person name="Gladieux P."/>
            <person name="Hiltunen Thoren M."/>
            <person name="Johannesson H."/>
        </authorList>
    </citation>
    <scope>NUCLEOTIDE SEQUENCE</scope>
    <source>
        <strain evidence="2">CBS 757.83</strain>
    </source>
</reference>
<reference evidence="2" key="2">
    <citation type="submission" date="2023-05" db="EMBL/GenBank/DDBJ databases">
        <authorList>
            <consortium name="Lawrence Berkeley National Laboratory"/>
            <person name="Steindorff A."/>
            <person name="Hensen N."/>
            <person name="Bonometti L."/>
            <person name="Westerberg I."/>
            <person name="Brannstrom I.O."/>
            <person name="Guillou S."/>
            <person name="Cros-Aarteil S."/>
            <person name="Calhoun S."/>
            <person name="Haridas S."/>
            <person name="Kuo A."/>
            <person name="Mondo S."/>
            <person name="Pangilinan J."/>
            <person name="Riley R."/>
            <person name="Labutti K."/>
            <person name="Andreopoulos B."/>
            <person name="Lipzen A."/>
            <person name="Chen C."/>
            <person name="Yanf M."/>
            <person name="Daum C."/>
            <person name="Ng V."/>
            <person name="Clum A."/>
            <person name="Ohm R."/>
            <person name="Martin F."/>
            <person name="Silar P."/>
            <person name="Natvig D."/>
            <person name="Lalanne C."/>
            <person name="Gautier V."/>
            <person name="Ament-Velasquez S.L."/>
            <person name="Kruys A."/>
            <person name="Hutchinson M.I."/>
            <person name="Powell A.J."/>
            <person name="Barry K."/>
            <person name="Miller A.N."/>
            <person name="Grigoriev I.V."/>
            <person name="Debuchy R."/>
            <person name="Gladieux P."/>
            <person name="Thoren M.H."/>
            <person name="Johannesson H."/>
        </authorList>
    </citation>
    <scope>NUCLEOTIDE SEQUENCE</scope>
    <source>
        <strain evidence="2">CBS 757.83</strain>
    </source>
</reference>
<dbReference type="Proteomes" id="UP001305647">
    <property type="component" value="Unassembled WGS sequence"/>
</dbReference>
<keyword evidence="3" id="KW-1185">Reference proteome</keyword>
<feature type="compositionally biased region" description="Basic and acidic residues" evidence="1">
    <location>
        <begin position="17"/>
        <end position="27"/>
    </location>
</feature>